<feature type="compositionally biased region" description="Basic and acidic residues" evidence="1">
    <location>
        <begin position="113"/>
        <end position="127"/>
    </location>
</feature>
<evidence type="ECO:0000313" key="2">
    <source>
        <dbReference type="EMBL" id="NKE43397.1"/>
    </source>
</evidence>
<dbReference type="Proteomes" id="UP000765160">
    <property type="component" value="Unassembled WGS sequence"/>
</dbReference>
<protein>
    <submittedName>
        <fullName evidence="2">Uncharacterized protein</fullName>
    </submittedName>
</protein>
<comment type="caution">
    <text evidence="2">The sequence shown here is derived from an EMBL/GenBank/DDBJ whole genome shotgun (WGS) entry which is preliminary data.</text>
</comment>
<sequence>MARRCLCARLLAAVQEDPRLRTLPLAARMLFLLVAEAAVRSPVPGVLPFDGTQRVSLLVSAPETEVQTHLETLRAEGLLVSSGDGKLAVPLLVEAASRSDVARRNGAKGGRPRRGESPEAYQRRRQTEMLLPLPGGPVAATPETQETQPEKPATRASTTTESPTQITEEATSRASVQADWVSLGAELVEMARLNTARFQFNYLPVKGWLDAGSTPESVRLAVRRAVERPSYQPGNIRTLAYFAQAVERERERDAGAATPPVRRDTAEEAARFAAAEARVRKVMGAWAA</sequence>
<evidence type="ECO:0000313" key="3">
    <source>
        <dbReference type="Proteomes" id="UP000765160"/>
    </source>
</evidence>
<dbReference type="RefSeq" id="WP_168046351.1">
    <property type="nucleotide sequence ID" value="NZ_JAATJR010000001.1"/>
</dbReference>
<feature type="region of interest" description="Disordered" evidence="1">
    <location>
        <begin position="99"/>
        <end position="171"/>
    </location>
</feature>
<proteinExistence type="predicted"/>
<gene>
    <name evidence="2" type="ORF">HB662_01310</name>
</gene>
<reference evidence="2 3" key="1">
    <citation type="submission" date="2020-03" db="EMBL/GenBank/DDBJ databases">
        <title>Roseomonas selenitidurans sp. nov. isolated from soil.</title>
        <authorList>
            <person name="Liu H."/>
        </authorList>
    </citation>
    <scope>NUCLEOTIDE SEQUENCE [LARGE SCALE GENOMIC DNA]</scope>
    <source>
        <strain evidence="2 3">JCM 15073</strain>
    </source>
</reference>
<dbReference type="EMBL" id="JAAVTX010000001">
    <property type="protein sequence ID" value="NKE43397.1"/>
    <property type="molecule type" value="Genomic_DNA"/>
</dbReference>
<evidence type="ECO:0000256" key="1">
    <source>
        <dbReference type="SAM" id="MobiDB-lite"/>
    </source>
</evidence>
<organism evidence="2 3">
    <name type="scientific">Falsiroseomonas frigidaquae</name>
    <dbReference type="NCBI Taxonomy" id="487318"/>
    <lineage>
        <taxon>Bacteria</taxon>
        <taxon>Pseudomonadati</taxon>
        <taxon>Pseudomonadota</taxon>
        <taxon>Alphaproteobacteria</taxon>
        <taxon>Acetobacterales</taxon>
        <taxon>Roseomonadaceae</taxon>
        <taxon>Falsiroseomonas</taxon>
    </lineage>
</organism>
<accession>A0ABX1ES47</accession>
<name>A0ABX1ES47_9PROT</name>
<feature type="compositionally biased region" description="Polar residues" evidence="1">
    <location>
        <begin position="155"/>
        <end position="171"/>
    </location>
</feature>
<keyword evidence="3" id="KW-1185">Reference proteome</keyword>